<dbReference type="AlphaFoldDB" id="A0A9D4Z052"/>
<feature type="region of interest" description="Disordered" evidence="3">
    <location>
        <begin position="263"/>
        <end position="293"/>
    </location>
</feature>
<feature type="compositionally biased region" description="Low complexity" evidence="3">
    <location>
        <begin position="264"/>
        <end position="283"/>
    </location>
</feature>
<evidence type="ECO:0000256" key="3">
    <source>
        <dbReference type="SAM" id="MobiDB-lite"/>
    </source>
</evidence>
<keyword evidence="2" id="KW-0175">Coiled coil</keyword>
<dbReference type="EMBL" id="SIDB01000002">
    <property type="protein sequence ID" value="KAI3436259.1"/>
    <property type="molecule type" value="Genomic_DNA"/>
</dbReference>
<keyword evidence="5" id="KW-1185">Reference proteome</keyword>
<dbReference type="GO" id="GO:0012505">
    <property type="term" value="C:endomembrane system"/>
    <property type="evidence" value="ECO:0007669"/>
    <property type="project" value="TreeGrafter"/>
</dbReference>
<dbReference type="PANTHER" id="PTHR14894">
    <property type="entry name" value="CDK5 REGULATORY SUBUNIT-ASSOCIATED PROTEIN 3"/>
    <property type="match status" value="1"/>
</dbReference>
<sequence>MASYLTAKLVGEGFAAPDGDKTLPIDVPYAKLSEWLVDRKQVPSDWNRKLQAIQAKAAEAVRQLPPGFLSQFEGGDEAAVDYFLARQVLAKLEETAEKSLLGSLKGAAGDWHKIVRAYEYNLIYVAEAAQTLSRNADYEAPFFKKQAAKFQQQLSDLERRKADAHKSAAAAAAEFEQECIAHGISGSDIRGGLLSLTADLPALVADAVEALQAEGVSQGLQYYSAVATSQQGQQQADAAVPAGTAAQLLPVLCEVREGRTEPPAAAAGLAQEQDAAQPSAAAAGGSGGGPELEWDVGADLEALEAAAGDSSVPGDAAAGISWDLDAADMAVAGNEAAGADEAAAGAISWDVEVEPAEEGGQAVEAAPTDSSAGAADVSWDIGISGEGEDSSQKAAAPAHAASAASEAAVVATADEPATTRRLIGDAGYRAQLLDDLFELRAFLRQRLQELSGRSSALLMAAAAQQAEQHIGTDTAAAMLAAVDAALAKLSGDKLKQLIALRISSRYLDRLVTRLQQKGAQEAKFLRAASDAEQSRGEVQRQLMTDSAKLSLLVKQTRQAKEEVERALSAKLGRRINVMGELV</sequence>
<evidence type="ECO:0000313" key="4">
    <source>
        <dbReference type="EMBL" id="KAI3436259.1"/>
    </source>
</evidence>
<dbReference type="OrthoDB" id="340432at2759"/>
<dbReference type="InterPro" id="IPR008491">
    <property type="entry name" value="CDK5RAP3"/>
</dbReference>
<evidence type="ECO:0000256" key="2">
    <source>
        <dbReference type="SAM" id="Coils"/>
    </source>
</evidence>
<gene>
    <name evidence="4" type="ORF">D9Q98_002312</name>
</gene>
<protein>
    <recommendedName>
        <fullName evidence="6">CDK5RAP3-like protein</fullName>
    </recommendedName>
</protein>
<evidence type="ECO:0000256" key="1">
    <source>
        <dbReference type="ARBA" id="ARBA00007478"/>
    </source>
</evidence>
<evidence type="ECO:0008006" key="6">
    <source>
        <dbReference type="Google" id="ProtNLM"/>
    </source>
</evidence>
<proteinExistence type="inferred from homology"/>
<dbReference type="Proteomes" id="UP001055712">
    <property type="component" value="Unassembled WGS sequence"/>
</dbReference>
<dbReference type="GO" id="GO:0007346">
    <property type="term" value="P:regulation of mitotic cell cycle"/>
    <property type="evidence" value="ECO:0007669"/>
    <property type="project" value="TreeGrafter"/>
</dbReference>
<name>A0A9D4Z052_CHLVU</name>
<reference evidence="4" key="2">
    <citation type="submission" date="2020-11" db="EMBL/GenBank/DDBJ databases">
        <authorList>
            <person name="Cecchin M."/>
            <person name="Marcolungo L."/>
            <person name="Rossato M."/>
            <person name="Girolomoni L."/>
            <person name="Cosentino E."/>
            <person name="Cuine S."/>
            <person name="Li-Beisson Y."/>
            <person name="Delledonne M."/>
            <person name="Ballottari M."/>
        </authorList>
    </citation>
    <scope>NUCLEOTIDE SEQUENCE</scope>
    <source>
        <strain evidence="4">211/11P</strain>
        <tissue evidence="4">Whole cell</tissue>
    </source>
</reference>
<dbReference type="Pfam" id="PF05600">
    <property type="entry name" value="CDK5RAP3"/>
    <property type="match status" value="1"/>
</dbReference>
<comment type="caution">
    <text evidence="4">The sequence shown here is derived from an EMBL/GenBank/DDBJ whole genome shotgun (WGS) entry which is preliminary data.</text>
</comment>
<accession>A0A9D4Z052</accession>
<reference evidence="4" key="1">
    <citation type="journal article" date="2019" name="Plant J.">
        <title>Chlorella vulgaris genome assembly and annotation reveals the molecular basis for metabolic acclimation to high light conditions.</title>
        <authorList>
            <person name="Cecchin M."/>
            <person name="Marcolungo L."/>
            <person name="Rossato M."/>
            <person name="Girolomoni L."/>
            <person name="Cosentino E."/>
            <person name="Cuine S."/>
            <person name="Li-Beisson Y."/>
            <person name="Delledonne M."/>
            <person name="Ballottari M."/>
        </authorList>
    </citation>
    <scope>NUCLEOTIDE SEQUENCE</scope>
    <source>
        <strain evidence="4">211/11P</strain>
    </source>
</reference>
<organism evidence="4 5">
    <name type="scientific">Chlorella vulgaris</name>
    <name type="common">Green alga</name>
    <dbReference type="NCBI Taxonomy" id="3077"/>
    <lineage>
        <taxon>Eukaryota</taxon>
        <taxon>Viridiplantae</taxon>
        <taxon>Chlorophyta</taxon>
        <taxon>core chlorophytes</taxon>
        <taxon>Trebouxiophyceae</taxon>
        <taxon>Chlorellales</taxon>
        <taxon>Chlorellaceae</taxon>
        <taxon>Chlorella clade</taxon>
        <taxon>Chlorella</taxon>
    </lineage>
</organism>
<feature type="coiled-coil region" evidence="2">
    <location>
        <begin position="147"/>
        <end position="174"/>
    </location>
</feature>
<dbReference type="PANTHER" id="PTHR14894:SF0">
    <property type="entry name" value="CDK5 REGULATORY SUBUNIT-ASSOCIATED PROTEIN 3"/>
    <property type="match status" value="1"/>
</dbReference>
<comment type="similarity">
    <text evidence="1">Belongs to the CDK5RAP3 family.</text>
</comment>
<evidence type="ECO:0000313" key="5">
    <source>
        <dbReference type="Proteomes" id="UP001055712"/>
    </source>
</evidence>